<name>A0ABR0KBV3_9EURO</name>
<protein>
    <submittedName>
        <fullName evidence="1">Uncharacterized protein</fullName>
    </submittedName>
</protein>
<accession>A0ABR0KBV3</accession>
<evidence type="ECO:0000313" key="2">
    <source>
        <dbReference type="Proteomes" id="UP001345013"/>
    </source>
</evidence>
<keyword evidence="2" id="KW-1185">Reference proteome</keyword>
<reference evidence="1 2" key="1">
    <citation type="submission" date="2023-08" db="EMBL/GenBank/DDBJ databases">
        <title>Black Yeasts Isolated from many extreme environments.</title>
        <authorList>
            <person name="Coleine C."/>
            <person name="Stajich J.E."/>
            <person name="Selbmann L."/>
        </authorList>
    </citation>
    <scope>NUCLEOTIDE SEQUENCE [LARGE SCALE GENOMIC DNA]</scope>
    <source>
        <strain evidence="1 2">CCFEE 5885</strain>
    </source>
</reference>
<proteinExistence type="predicted"/>
<evidence type="ECO:0000313" key="1">
    <source>
        <dbReference type="EMBL" id="KAK5093092.1"/>
    </source>
</evidence>
<dbReference type="EMBL" id="JAVRRG010000048">
    <property type="protein sequence ID" value="KAK5093092.1"/>
    <property type="molecule type" value="Genomic_DNA"/>
</dbReference>
<gene>
    <name evidence="1" type="ORF">LTR24_004624</name>
</gene>
<dbReference type="Proteomes" id="UP001345013">
    <property type="component" value="Unassembled WGS sequence"/>
</dbReference>
<sequence length="166" mass="18686">MPDINSIPATSSTEFQHLHSLFEHAMVYLKQSPLTSSNRRKGIDALFHLLDQVQLVNHPVLHAMTHTTIGVNTPFDKGNNCKYKLDHLEKAHNIVLSVLREGHGREKEEGTCQGCLYAQLQREAGKEMGEEDASECNTLARLSKVIEEECRRVASFNWGESDQLST</sequence>
<organism evidence="1 2">
    <name type="scientific">Lithohypha guttulata</name>
    <dbReference type="NCBI Taxonomy" id="1690604"/>
    <lineage>
        <taxon>Eukaryota</taxon>
        <taxon>Fungi</taxon>
        <taxon>Dikarya</taxon>
        <taxon>Ascomycota</taxon>
        <taxon>Pezizomycotina</taxon>
        <taxon>Eurotiomycetes</taxon>
        <taxon>Chaetothyriomycetidae</taxon>
        <taxon>Chaetothyriales</taxon>
        <taxon>Trichomeriaceae</taxon>
        <taxon>Lithohypha</taxon>
    </lineage>
</organism>
<comment type="caution">
    <text evidence="1">The sequence shown here is derived from an EMBL/GenBank/DDBJ whole genome shotgun (WGS) entry which is preliminary data.</text>
</comment>